<proteinExistence type="predicted"/>
<dbReference type="Pfam" id="PF07859">
    <property type="entry name" value="Abhydrolase_3"/>
    <property type="match status" value="1"/>
</dbReference>
<dbReference type="EC" id="3.1.1.-" evidence="3"/>
<dbReference type="PANTHER" id="PTHR48081:SF8">
    <property type="entry name" value="ALPHA_BETA HYDROLASE FOLD-3 DOMAIN-CONTAINING PROTEIN-RELATED"/>
    <property type="match status" value="1"/>
</dbReference>
<organism evidence="3 4">
    <name type="scientific">Ralstonia pickettii</name>
    <name type="common">Burkholderia pickettii</name>
    <dbReference type="NCBI Taxonomy" id="329"/>
    <lineage>
        <taxon>Bacteria</taxon>
        <taxon>Pseudomonadati</taxon>
        <taxon>Pseudomonadota</taxon>
        <taxon>Betaproteobacteria</taxon>
        <taxon>Burkholderiales</taxon>
        <taxon>Burkholderiaceae</taxon>
        <taxon>Ralstonia</taxon>
    </lineage>
</organism>
<dbReference type="InterPro" id="IPR050300">
    <property type="entry name" value="GDXG_lipolytic_enzyme"/>
</dbReference>
<keyword evidence="4" id="KW-1185">Reference proteome</keyword>
<dbReference type="GO" id="GO:0016787">
    <property type="term" value="F:hydrolase activity"/>
    <property type="evidence" value="ECO:0007669"/>
    <property type="project" value="UniProtKB-KW"/>
</dbReference>
<reference evidence="3 4" key="1">
    <citation type="submission" date="2023-07" db="EMBL/GenBank/DDBJ databases">
        <authorList>
            <person name="Peeters C."/>
        </authorList>
    </citation>
    <scope>NUCLEOTIDE SEQUENCE [LARGE SCALE GENOMIC DNA]</scope>
    <source>
        <strain evidence="3 4">R-38712</strain>
    </source>
</reference>
<dbReference type="SUPFAM" id="SSF53474">
    <property type="entry name" value="alpha/beta-Hydrolases"/>
    <property type="match status" value="1"/>
</dbReference>
<accession>A0ABN9I629</accession>
<evidence type="ECO:0000259" key="2">
    <source>
        <dbReference type="Pfam" id="PF07859"/>
    </source>
</evidence>
<comment type="caution">
    <text evidence="3">The sequence shown here is derived from an EMBL/GenBank/DDBJ whole genome shotgun (WGS) entry which is preliminary data.</text>
</comment>
<evidence type="ECO:0000313" key="4">
    <source>
        <dbReference type="Proteomes" id="UP001189303"/>
    </source>
</evidence>
<dbReference type="PANTHER" id="PTHR48081">
    <property type="entry name" value="AB HYDROLASE SUPERFAMILY PROTEIN C4A8.06C"/>
    <property type="match status" value="1"/>
</dbReference>
<evidence type="ECO:0000313" key="3">
    <source>
        <dbReference type="EMBL" id="CAJ0724951.1"/>
    </source>
</evidence>
<dbReference type="Gene3D" id="3.40.50.1820">
    <property type="entry name" value="alpha/beta hydrolase"/>
    <property type="match status" value="1"/>
</dbReference>
<feature type="domain" description="Alpha/beta hydrolase fold-3" evidence="2">
    <location>
        <begin position="102"/>
        <end position="302"/>
    </location>
</feature>
<protein>
    <submittedName>
        <fullName evidence="3">Acetyl esterase</fullName>
        <ecNumber evidence="3">3.1.1.-</ecNumber>
    </submittedName>
</protein>
<evidence type="ECO:0000256" key="1">
    <source>
        <dbReference type="ARBA" id="ARBA00022801"/>
    </source>
</evidence>
<sequence length="326" mass="35119">MLLWGEMRSEAWMKLPQSTSAEARLIAAVLRGKRTTTPASVYSRGVWRSRHDAIDALLTENSKYPSLLNSTAAKSCEVCVAGATHTLFVPPNFDPKNDKRLILHLHGGGYVQGSPQCEAPIATPIAAAVGCPVLAIRYPLWSEALPPADVDRVIAVFLELIKDRESHSIALMGTSAGGGLALRTALGLAKLKVPMPASIVLAAPWADLSGGGDTFSTLMPLDVVEPTIIGNIRRLIGASTSLRSPELSPVYAVFPSNFPPTIVAAGTRDSLLSDCVRLQRKLTDVGVQNDLRLFEGMPHGFMYFRTPETSAFVKDFASFIDSHIKK</sequence>
<dbReference type="EMBL" id="CATWFT010000006">
    <property type="protein sequence ID" value="CAJ0724951.1"/>
    <property type="molecule type" value="Genomic_DNA"/>
</dbReference>
<name>A0ABN9I629_RALPI</name>
<gene>
    <name evidence="3" type="primary">aes_1</name>
    <name evidence="3" type="ORF">R38712_02543</name>
</gene>
<keyword evidence="1 3" id="KW-0378">Hydrolase</keyword>
<dbReference type="InterPro" id="IPR029058">
    <property type="entry name" value="AB_hydrolase_fold"/>
</dbReference>
<dbReference type="Proteomes" id="UP001189303">
    <property type="component" value="Unassembled WGS sequence"/>
</dbReference>
<dbReference type="InterPro" id="IPR013094">
    <property type="entry name" value="AB_hydrolase_3"/>
</dbReference>